<name>A0ACB9U955_9CETA</name>
<gene>
    <name evidence="1" type="ORF">MJG53_021146</name>
</gene>
<feature type="non-terminal residue" evidence="1">
    <location>
        <position position="569"/>
    </location>
</feature>
<evidence type="ECO:0000313" key="1">
    <source>
        <dbReference type="EMBL" id="KAI4561089.1"/>
    </source>
</evidence>
<evidence type="ECO:0000313" key="2">
    <source>
        <dbReference type="Proteomes" id="UP001057279"/>
    </source>
</evidence>
<proteinExistence type="predicted"/>
<reference evidence="1" key="1">
    <citation type="submission" date="2022-03" db="EMBL/GenBank/DDBJ databases">
        <title>Genomic analyses of argali, domestic sheep and their hybrids provide insights into chromosomal evolution, heterosis and genetic basis of agronomic traits.</title>
        <authorList>
            <person name="Li M."/>
        </authorList>
    </citation>
    <scope>NUCLEOTIDE SEQUENCE</scope>
    <source>
        <strain evidence="1">F1 hybrid</strain>
    </source>
</reference>
<sequence>MVLAGLLLLLLTLLAGAHLLWGRWKLRNLHLPPLVPGFLHLLQPNLPIHLLSLTQKLGPVYRLRLGLQGEEVVVLNSKRTIEEAMIRKWVDFAGRPQIPSLSGPWLPWSSRPSHPQLLLADKLVSQRCQDISLGDYSLLWKAHKKLTRSALLLGTRSSMEPWVEQLTQEFCEVSLDSHIHALSLQRMRVQAGAPVTIQKEFSLLTCSIICYLTFGDKEDTLVHAFHDCVQDLMKTWDHWSIQILDMVPFLRVRRHSPDTPGFGRKGGDGEQASLPAATPSHSLPQLFPNPGLWRLKKAIENRDHVVEKQLRRHKESMVAGQWRDMMDYMLQGVGRQRVEEGPGQLLEGHVHMSVVDLFIGGTETTASTLSWAVAFLLHHPELGAGQCQDWGSISQIQRRLQEELDRELGPGASCSGVTYKDRARLPLLNATIAEVLRLRPVVPLALPHRTTRPSSIFGYDIPEGMVVIPNLQGAHLDETVWEQPHEFRPGAWWGGCPRALAFGCGARVCLGESLARLELFVVLLRLLQAFTLLPPPGGALPSLQPDPYCGVNLKVQPFQVRLQPRGVEA</sequence>
<protein>
    <submittedName>
        <fullName evidence="1">Uncharacterized protein</fullName>
    </submittedName>
</protein>
<dbReference type="EMBL" id="CM043047">
    <property type="protein sequence ID" value="KAI4561089.1"/>
    <property type="molecule type" value="Genomic_DNA"/>
</dbReference>
<dbReference type="Proteomes" id="UP001057279">
    <property type="component" value="Linkage Group LG22"/>
</dbReference>
<accession>A0ACB9U955</accession>
<comment type="caution">
    <text evidence="1">The sequence shown here is derived from an EMBL/GenBank/DDBJ whole genome shotgun (WGS) entry which is preliminary data.</text>
</comment>
<keyword evidence="2" id="KW-1185">Reference proteome</keyword>
<organism evidence="1 2">
    <name type="scientific">Ovis ammon polii x Ovis aries</name>
    <dbReference type="NCBI Taxonomy" id="2918886"/>
    <lineage>
        <taxon>Eukaryota</taxon>
        <taxon>Metazoa</taxon>
        <taxon>Chordata</taxon>
        <taxon>Craniata</taxon>
        <taxon>Vertebrata</taxon>
        <taxon>Euteleostomi</taxon>
        <taxon>Mammalia</taxon>
        <taxon>Eutheria</taxon>
        <taxon>Laurasiatheria</taxon>
        <taxon>Artiodactyla</taxon>
        <taxon>Ruminantia</taxon>
        <taxon>Pecora</taxon>
        <taxon>Bovidae</taxon>
        <taxon>Caprinae</taxon>
        <taxon>Ovis</taxon>
    </lineage>
</organism>